<dbReference type="InterPro" id="IPR009050">
    <property type="entry name" value="Globin-like_sf"/>
</dbReference>
<evidence type="ECO:0000313" key="1">
    <source>
        <dbReference type="EMBL" id="KAB0679127.1"/>
    </source>
</evidence>
<accession>A0A7V7PNB4</accession>
<dbReference type="AlphaFoldDB" id="A0A7V7PNB4"/>
<keyword evidence="2" id="KW-1185">Reference proteome</keyword>
<dbReference type="GO" id="GO:0020037">
    <property type="term" value="F:heme binding"/>
    <property type="evidence" value="ECO:0007669"/>
    <property type="project" value="InterPro"/>
</dbReference>
<dbReference type="EMBL" id="VZDO01000011">
    <property type="protein sequence ID" value="KAB0679127.1"/>
    <property type="molecule type" value="Genomic_DNA"/>
</dbReference>
<sequence>MQADHRPQLDEIALLRLVDRFYERVRADPLLAPVFGAAVSDWDDHLARLTDFWSSVMLTSGRYKGNPVALHLLHAGAMTPERFERWLALWTLTSGEMLPADTATIIQGKAARIAESLQLAIEFRPSPAA</sequence>
<protein>
    <submittedName>
        <fullName evidence="1">Group III truncated hemoglobin</fullName>
    </submittedName>
</protein>
<dbReference type="Proteomes" id="UP000432089">
    <property type="component" value="Unassembled WGS sequence"/>
</dbReference>
<dbReference type="SUPFAM" id="SSF46458">
    <property type="entry name" value="Globin-like"/>
    <property type="match status" value="1"/>
</dbReference>
<proteinExistence type="predicted"/>
<dbReference type="GO" id="GO:0019825">
    <property type="term" value="F:oxygen binding"/>
    <property type="evidence" value="ECO:0007669"/>
    <property type="project" value="InterPro"/>
</dbReference>
<dbReference type="InterPro" id="IPR012292">
    <property type="entry name" value="Globin/Proto"/>
</dbReference>
<dbReference type="CDD" id="cd08916">
    <property type="entry name" value="TrHb3_P"/>
    <property type="match status" value="1"/>
</dbReference>
<comment type="caution">
    <text evidence="1">The sequence shown here is derived from an EMBL/GenBank/DDBJ whole genome shotgun (WGS) entry which is preliminary data.</text>
</comment>
<name>A0A7V7PNB4_9HYPH</name>
<reference evidence="1 2" key="1">
    <citation type="submission" date="2019-09" db="EMBL/GenBank/DDBJ databases">
        <title>YIM 132180 draft genome.</title>
        <authorList>
            <person name="Zhang K."/>
        </authorList>
    </citation>
    <scope>NUCLEOTIDE SEQUENCE [LARGE SCALE GENOMIC DNA]</scope>
    <source>
        <strain evidence="1 2">YIM 132180</strain>
    </source>
</reference>
<dbReference type="Gene3D" id="1.10.490.10">
    <property type="entry name" value="Globins"/>
    <property type="match status" value="1"/>
</dbReference>
<gene>
    <name evidence="1" type="ORF">F6X38_13985</name>
</gene>
<organism evidence="1 2">
    <name type="scientific">Plantimonas leprariae</name>
    <dbReference type="NCBI Taxonomy" id="2615207"/>
    <lineage>
        <taxon>Bacteria</taxon>
        <taxon>Pseudomonadati</taxon>
        <taxon>Pseudomonadota</taxon>
        <taxon>Alphaproteobacteria</taxon>
        <taxon>Hyphomicrobiales</taxon>
        <taxon>Aurantimonadaceae</taxon>
        <taxon>Plantimonas</taxon>
    </lineage>
</organism>
<evidence type="ECO:0000313" key="2">
    <source>
        <dbReference type="Proteomes" id="UP000432089"/>
    </source>
</evidence>